<comment type="caution">
    <text evidence="1">The sequence shown here is derived from an EMBL/GenBank/DDBJ whole genome shotgun (WGS) entry which is preliminary data.</text>
</comment>
<dbReference type="InterPro" id="IPR029069">
    <property type="entry name" value="HotDog_dom_sf"/>
</dbReference>
<evidence type="ECO:0000313" key="1">
    <source>
        <dbReference type="EMBL" id="GAD48800.1"/>
    </source>
</evidence>
<dbReference type="SUPFAM" id="SSF54637">
    <property type="entry name" value="Thioesterase/thiol ester dehydrase-isomerase"/>
    <property type="match status" value="1"/>
</dbReference>
<proteinExistence type="predicted"/>
<organism evidence="1 2">
    <name type="scientific">Caenibius tardaugens NBRC 16725</name>
    <dbReference type="NCBI Taxonomy" id="1219035"/>
    <lineage>
        <taxon>Bacteria</taxon>
        <taxon>Pseudomonadati</taxon>
        <taxon>Pseudomonadota</taxon>
        <taxon>Alphaproteobacteria</taxon>
        <taxon>Sphingomonadales</taxon>
        <taxon>Erythrobacteraceae</taxon>
        <taxon>Caenibius</taxon>
    </lineage>
</organism>
<dbReference type="RefSeq" id="WP_021689707.1">
    <property type="nucleotide sequence ID" value="NZ_BASZ01000004.1"/>
</dbReference>
<keyword evidence="2" id="KW-1185">Reference proteome</keyword>
<reference evidence="1 2" key="1">
    <citation type="submission" date="2013-09" db="EMBL/GenBank/DDBJ databases">
        <title>Whole genome shotgun sequence of Novosphingobium tardaugens NBRC 16725.</title>
        <authorList>
            <person name="Isaki S."/>
            <person name="Hosoyama A."/>
            <person name="Tsuchikane K."/>
            <person name="Katsumata H."/>
            <person name="Ando Y."/>
            <person name="Yamazaki S."/>
            <person name="Fujita N."/>
        </authorList>
    </citation>
    <scope>NUCLEOTIDE SEQUENCE [LARGE SCALE GENOMIC DNA]</scope>
    <source>
        <strain evidence="1 2">NBRC 16725</strain>
    </source>
</reference>
<gene>
    <name evidence="1" type="ORF">NT2_04_02120</name>
</gene>
<dbReference type="EMBL" id="BASZ01000004">
    <property type="protein sequence ID" value="GAD48800.1"/>
    <property type="molecule type" value="Genomic_DNA"/>
</dbReference>
<dbReference type="eggNOG" id="ENOG5033PFK">
    <property type="taxonomic scope" value="Bacteria"/>
</dbReference>
<dbReference type="Gene3D" id="3.10.129.10">
    <property type="entry name" value="Hotdog Thioesterase"/>
    <property type="match status" value="1"/>
</dbReference>
<evidence type="ECO:0000313" key="2">
    <source>
        <dbReference type="Proteomes" id="UP000016568"/>
    </source>
</evidence>
<sequence length="284" mass="30034">MTKTVPGDIRHIPPEKHWAHFARSWKALKTYTYLGKETPYIDAGVVEETMPLRHDMRNAGGGIMVAPLCILAPEPYWRDDACVPAPVSMSYQIVDPAHDVTRLLVQRDVIHVGRQMGFSRSRIVDYHNHDRIIAVACGSGVSLGDVPPGFEPVDNPLDAVVDAPDMPSLRDAFGITADPGGGLAIAGVTPEIATPHATLHLGPIAIALEGAAMDAAACVAGGDAFQAESGTVLMVKPGTVGPFVATAAVVNPQGTRIAVEAQLADQGMAGRIVATASFVFHRLR</sequence>
<dbReference type="Proteomes" id="UP000016568">
    <property type="component" value="Unassembled WGS sequence"/>
</dbReference>
<evidence type="ECO:0008006" key="3">
    <source>
        <dbReference type="Google" id="ProtNLM"/>
    </source>
</evidence>
<protein>
    <recommendedName>
        <fullName evidence="3">Thioesterase domain-containing protein</fullName>
    </recommendedName>
</protein>
<dbReference type="AlphaFoldDB" id="U2YJZ9"/>
<accession>U2YJZ9</accession>
<name>U2YJZ9_9SPHN</name>